<proteinExistence type="predicted"/>
<dbReference type="InterPro" id="IPR050194">
    <property type="entry name" value="Glycosyltransferase_grp1"/>
</dbReference>
<dbReference type="RefSeq" id="WP_188626517.1">
    <property type="nucleotide sequence ID" value="NZ_BMIL01000005.1"/>
</dbReference>
<protein>
    <submittedName>
        <fullName evidence="3">Colanic acid biosynthesis glycosyltransferase WcaL</fullName>
    </submittedName>
</protein>
<keyword evidence="4" id="KW-1185">Reference proteome</keyword>
<feature type="domain" description="Glycosyl transferase family 1" evidence="1">
    <location>
        <begin position="207"/>
        <end position="366"/>
    </location>
</feature>
<dbReference type="GO" id="GO:0016757">
    <property type="term" value="F:glycosyltransferase activity"/>
    <property type="evidence" value="ECO:0007669"/>
    <property type="project" value="InterPro"/>
</dbReference>
<dbReference type="Proteomes" id="UP000651668">
    <property type="component" value="Unassembled WGS sequence"/>
</dbReference>
<evidence type="ECO:0000313" key="4">
    <source>
        <dbReference type="Proteomes" id="UP000651668"/>
    </source>
</evidence>
<evidence type="ECO:0000313" key="3">
    <source>
        <dbReference type="EMBL" id="GGC64510.1"/>
    </source>
</evidence>
<dbReference type="PANTHER" id="PTHR45947">
    <property type="entry name" value="SULFOQUINOVOSYL TRANSFERASE SQD2"/>
    <property type="match status" value="1"/>
</dbReference>
<reference evidence="3" key="2">
    <citation type="submission" date="2020-09" db="EMBL/GenBank/DDBJ databases">
        <authorList>
            <person name="Sun Q."/>
            <person name="Zhou Y."/>
        </authorList>
    </citation>
    <scope>NUCLEOTIDE SEQUENCE</scope>
    <source>
        <strain evidence="3">CGMCC 1.15343</strain>
    </source>
</reference>
<comment type="caution">
    <text evidence="3">The sequence shown here is derived from an EMBL/GenBank/DDBJ whole genome shotgun (WGS) entry which is preliminary data.</text>
</comment>
<dbReference type="SUPFAM" id="SSF53756">
    <property type="entry name" value="UDP-Glycosyltransferase/glycogen phosphorylase"/>
    <property type="match status" value="1"/>
</dbReference>
<reference evidence="3" key="1">
    <citation type="journal article" date="2014" name="Int. J. Syst. Evol. Microbiol.">
        <title>Complete genome sequence of Corynebacterium casei LMG S-19264T (=DSM 44701T), isolated from a smear-ripened cheese.</title>
        <authorList>
            <consortium name="US DOE Joint Genome Institute (JGI-PGF)"/>
            <person name="Walter F."/>
            <person name="Albersmeier A."/>
            <person name="Kalinowski J."/>
            <person name="Ruckert C."/>
        </authorList>
    </citation>
    <scope>NUCLEOTIDE SEQUENCE</scope>
    <source>
        <strain evidence="3">CGMCC 1.15343</strain>
    </source>
</reference>
<dbReference type="Pfam" id="PF13439">
    <property type="entry name" value="Glyco_transf_4"/>
    <property type="match status" value="1"/>
</dbReference>
<dbReference type="Gene3D" id="3.40.50.2000">
    <property type="entry name" value="Glycogen Phosphorylase B"/>
    <property type="match status" value="2"/>
</dbReference>
<evidence type="ECO:0000259" key="1">
    <source>
        <dbReference type="Pfam" id="PF00534"/>
    </source>
</evidence>
<dbReference type="AlphaFoldDB" id="A0A916XEH4"/>
<dbReference type="EMBL" id="BMIL01000005">
    <property type="protein sequence ID" value="GGC64510.1"/>
    <property type="molecule type" value="Genomic_DNA"/>
</dbReference>
<sequence length="391" mass="44170">MKVTHLCRTFSKLPETFIYDVITDLEQTRVDQTKVENEVLTFKRLNPKDRPFEKVQLLEPGAGMRFKAAIKKGLSRIGLGRFDASETLHAQRQELLYNYLQQNRPDVIHAHFGLQGYLIASVALRLNIPFIVSFHGYDVFRLPKSPIWYSRYQEIFAAASAVTAVSKYMMEHLKTLGCPATKLRLIHVGKSMDEYKYRQDIHTPIRNFISVGRLAEKKGFLDCLAAFKLLLKHYPDLKLKIVGTGELEPEIRTMLDAEDLHNNITLLGALPHQKVKEALQAADAFILCSKTGADGDMEGIPTVLMEAQAMGLPCISTLHSGIPEVFPEVSKQLLAKEGDPIDIAAKVKILLDMPADTLEEIRLEGRKLVEEAFNLKIETAKLIRLMQTFIK</sequence>
<accession>A0A916XEH4</accession>
<evidence type="ECO:0000259" key="2">
    <source>
        <dbReference type="Pfam" id="PF13439"/>
    </source>
</evidence>
<dbReference type="InterPro" id="IPR028098">
    <property type="entry name" value="Glyco_trans_4-like_N"/>
</dbReference>
<name>A0A916XEH4_9SPHI</name>
<dbReference type="InterPro" id="IPR001296">
    <property type="entry name" value="Glyco_trans_1"/>
</dbReference>
<dbReference type="Pfam" id="PF00534">
    <property type="entry name" value="Glycos_transf_1"/>
    <property type="match status" value="1"/>
</dbReference>
<organism evidence="3 4">
    <name type="scientific">Pedobacter quisquiliarum</name>
    <dbReference type="NCBI Taxonomy" id="1834438"/>
    <lineage>
        <taxon>Bacteria</taxon>
        <taxon>Pseudomonadati</taxon>
        <taxon>Bacteroidota</taxon>
        <taxon>Sphingobacteriia</taxon>
        <taxon>Sphingobacteriales</taxon>
        <taxon>Sphingobacteriaceae</taxon>
        <taxon>Pedobacter</taxon>
    </lineage>
</organism>
<feature type="domain" description="Glycosyltransferase subfamily 4-like N-terminal" evidence="2">
    <location>
        <begin position="87"/>
        <end position="189"/>
    </location>
</feature>
<dbReference type="PANTHER" id="PTHR45947:SF3">
    <property type="entry name" value="SULFOQUINOVOSYL TRANSFERASE SQD2"/>
    <property type="match status" value="1"/>
</dbReference>
<gene>
    <name evidence="3" type="ORF">GCM10011387_17650</name>
</gene>